<dbReference type="Pfam" id="PF03372">
    <property type="entry name" value="Exo_endo_phos"/>
    <property type="match status" value="2"/>
</dbReference>
<dbReference type="GO" id="GO:0003824">
    <property type="term" value="F:catalytic activity"/>
    <property type="evidence" value="ECO:0007669"/>
    <property type="project" value="InterPro"/>
</dbReference>
<keyword evidence="1" id="KW-0175">Coiled coil</keyword>
<gene>
    <name evidence="3" type="ORF">F2Q68_00003028</name>
</gene>
<name>A0A8S9JHG0_BRACR</name>
<reference evidence="3" key="1">
    <citation type="submission" date="2019-12" db="EMBL/GenBank/DDBJ databases">
        <title>Genome sequencing and annotation of Brassica cretica.</title>
        <authorList>
            <person name="Studholme D.J."/>
            <person name="Sarris P.F."/>
        </authorList>
    </citation>
    <scope>NUCLEOTIDE SEQUENCE</scope>
    <source>
        <strain evidence="3">PFS-001/15</strain>
        <tissue evidence="3">Leaf</tissue>
    </source>
</reference>
<evidence type="ECO:0000313" key="4">
    <source>
        <dbReference type="Proteomes" id="UP000712281"/>
    </source>
</evidence>
<evidence type="ECO:0000256" key="1">
    <source>
        <dbReference type="SAM" id="Coils"/>
    </source>
</evidence>
<dbReference type="InterPro" id="IPR036691">
    <property type="entry name" value="Endo/exonu/phosph_ase_sf"/>
</dbReference>
<dbReference type="Proteomes" id="UP000712281">
    <property type="component" value="Unassembled WGS sequence"/>
</dbReference>
<dbReference type="PANTHER" id="PTHR33710:SF77">
    <property type="entry name" value="DNASE I-LIKE SUPERFAMILY PROTEIN"/>
    <property type="match status" value="1"/>
</dbReference>
<protein>
    <recommendedName>
        <fullName evidence="2">Endonuclease/exonuclease/phosphatase domain-containing protein</fullName>
    </recommendedName>
</protein>
<dbReference type="InterPro" id="IPR005135">
    <property type="entry name" value="Endo/exonuclease/phosphatase"/>
</dbReference>
<evidence type="ECO:0000259" key="2">
    <source>
        <dbReference type="Pfam" id="PF03372"/>
    </source>
</evidence>
<dbReference type="SUPFAM" id="SSF56219">
    <property type="entry name" value="DNase I-like"/>
    <property type="match status" value="2"/>
</dbReference>
<dbReference type="PANTHER" id="PTHR33710">
    <property type="entry name" value="BNAC02G09200D PROTEIN"/>
    <property type="match status" value="1"/>
</dbReference>
<feature type="domain" description="Endonuclease/exonuclease/phosphatase" evidence="2">
    <location>
        <begin position="419"/>
        <end position="543"/>
    </location>
</feature>
<evidence type="ECO:0000313" key="3">
    <source>
        <dbReference type="EMBL" id="KAF2581485.1"/>
    </source>
</evidence>
<dbReference type="EMBL" id="QGKW02001660">
    <property type="protein sequence ID" value="KAF2581485.1"/>
    <property type="molecule type" value="Genomic_DNA"/>
</dbReference>
<feature type="coiled-coil region" evidence="1">
    <location>
        <begin position="189"/>
        <end position="216"/>
    </location>
</feature>
<dbReference type="AlphaFoldDB" id="A0A8S9JHG0"/>
<comment type="caution">
    <text evidence="3">The sequence shown here is derived from an EMBL/GenBank/DDBJ whole genome shotgun (WGS) entry which is preliminary data.</text>
</comment>
<organism evidence="3 4">
    <name type="scientific">Brassica cretica</name>
    <name type="common">Mustard</name>
    <dbReference type="NCBI Taxonomy" id="69181"/>
    <lineage>
        <taxon>Eukaryota</taxon>
        <taxon>Viridiplantae</taxon>
        <taxon>Streptophyta</taxon>
        <taxon>Embryophyta</taxon>
        <taxon>Tracheophyta</taxon>
        <taxon>Spermatophyta</taxon>
        <taxon>Magnoliopsida</taxon>
        <taxon>eudicotyledons</taxon>
        <taxon>Gunneridae</taxon>
        <taxon>Pentapetalae</taxon>
        <taxon>rosids</taxon>
        <taxon>malvids</taxon>
        <taxon>Brassicales</taxon>
        <taxon>Brassicaceae</taxon>
        <taxon>Brassiceae</taxon>
        <taxon>Brassica</taxon>
    </lineage>
</organism>
<feature type="domain" description="Endonuclease/exonuclease/phosphatase" evidence="2">
    <location>
        <begin position="20"/>
        <end position="140"/>
    </location>
</feature>
<proteinExistence type="predicted"/>
<sequence length="562" mass="63891">MTCRVDSLSTAALYFTAVYAANTDEERNDLWIELLDIQSSFFLENQPWLVGGDFNEITHPAEHSGPLISTITPPMSAFNSCLSQLEIRDLRYHGARFTWSNKCPENPIAKKLDRVLINEAWLDSFPRSLAQFLAPDISDHTPCCITLDCPLPLAGTKPFKFFNYLTSHPEFLTLVAEAWICTENEIHSLHLLSVKQRELKKELKRLNKENFSEIQKRVSDTNVLFNDAQVLSLQQPNQTNFVVEKELLAKLNLLKRVEEEYFKQLSRINWLKTGDLNTSYFHKVANARKAYNSITIMVDLNGVEFTSPEDIGNLAVSHFHNILGPQTPNTTMAMILQVASMIRSDRFICSPAQAAQLSRLPTPEDITKVMFRLNQNKSPGPDGFTSGFYKAVWTIIGPESRQSMTCRVDSLSTAALYFTAVYAANTAEERNDLWIELLDIQSSFFLENQPWLVGGDFNEITHPVEHSDPLISTITPPMSAFNSFLSQLEIRDLRYHGARFTWSNKFPENPIAKKLDRALINEAWLDSFPRSLAQFLASDISDHTPSVDLYRKRDSLTTFAKC</sequence>
<accession>A0A8S9JHG0</accession>
<dbReference type="Gene3D" id="3.60.10.10">
    <property type="entry name" value="Endonuclease/exonuclease/phosphatase"/>
    <property type="match status" value="2"/>
</dbReference>